<dbReference type="SUPFAM" id="SSF88946">
    <property type="entry name" value="Sigma2 domain of RNA polymerase sigma factors"/>
    <property type="match status" value="1"/>
</dbReference>
<protein>
    <submittedName>
        <fullName evidence="8">Sigma-70 family RNA polymerase sigma factor</fullName>
    </submittedName>
</protein>
<feature type="domain" description="RNA polymerase sigma factor 70 region 4 type 2" evidence="7">
    <location>
        <begin position="95"/>
        <end position="147"/>
    </location>
</feature>
<evidence type="ECO:0000313" key="8">
    <source>
        <dbReference type="EMBL" id="HGY95576.1"/>
    </source>
</evidence>
<keyword evidence="3" id="KW-0731">Sigma factor</keyword>
<sequence length="161" mass="18480">MVGRHQGRVYSIALRITGDAGTAEEVAQDVFLECHRSLHSMASEEHLAAWLYRVACHRATDALRRRRARGGDLVTTFEEDLLTPSKPRREDSLLNRVEQLLLTLPEQQRAVVLLRYQEDLEPRQIAETLGMPLATVRSHLQRGLKLLREKAERTLKEYTRG</sequence>
<keyword evidence="5" id="KW-0804">Transcription</keyword>
<dbReference type="EMBL" id="DTKL01000080">
    <property type="protein sequence ID" value="HGY95576.1"/>
    <property type="molecule type" value="Genomic_DNA"/>
</dbReference>
<evidence type="ECO:0000256" key="1">
    <source>
        <dbReference type="ARBA" id="ARBA00010641"/>
    </source>
</evidence>
<dbReference type="AlphaFoldDB" id="A0A7V4XUX1"/>
<dbReference type="InterPro" id="IPR013325">
    <property type="entry name" value="RNA_pol_sigma_r2"/>
</dbReference>
<name>A0A7V4XUX1_9BACT</name>
<dbReference type="GO" id="GO:0016987">
    <property type="term" value="F:sigma factor activity"/>
    <property type="evidence" value="ECO:0007669"/>
    <property type="project" value="UniProtKB-KW"/>
</dbReference>
<feature type="domain" description="RNA polymerase sigma-70 region 2" evidence="6">
    <location>
        <begin position="1"/>
        <end position="68"/>
    </location>
</feature>
<dbReference type="InterPro" id="IPR039425">
    <property type="entry name" value="RNA_pol_sigma-70-like"/>
</dbReference>
<dbReference type="Pfam" id="PF08281">
    <property type="entry name" value="Sigma70_r4_2"/>
    <property type="match status" value="1"/>
</dbReference>
<dbReference type="InterPro" id="IPR036388">
    <property type="entry name" value="WH-like_DNA-bd_sf"/>
</dbReference>
<dbReference type="InterPro" id="IPR013324">
    <property type="entry name" value="RNA_pol_sigma_r3/r4-like"/>
</dbReference>
<keyword evidence="4" id="KW-0238">DNA-binding</keyword>
<dbReference type="Pfam" id="PF04542">
    <property type="entry name" value="Sigma70_r2"/>
    <property type="match status" value="1"/>
</dbReference>
<evidence type="ECO:0000256" key="2">
    <source>
        <dbReference type="ARBA" id="ARBA00023015"/>
    </source>
</evidence>
<dbReference type="GO" id="GO:0006352">
    <property type="term" value="P:DNA-templated transcription initiation"/>
    <property type="evidence" value="ECO:0007669"/>
    <property type="project" value="InterPro"/>
</dbReference>
<evidence type="ECO:0000259" key="6">
    <source>
        <dbReference type="Pfam" id="PF04542"/>
    </source>
</evidence>
<dbReference type="SUPFAM" id="SSF88659">
    <property type="entry name" value="Sigma3 and sigma4 domains of RNA polymerase sigma factors"/>
    <property type="match status" value="1"/>
</dbReference>
<keyword evidence="2" id="KW-0805">Transcription regulation</keyword>
<dbReference type="NCBIfam" id="TIGR02937">
    <property type="entry name" value="sigma70-ECF"/>
    <property type="match status" value="1"/>
</dbReference>
<accession>A0A7V4XUX1</accession>
<dbReference type="InterPro" id="IPR007627">
    <property type="entry name" value="RNA_pol_sigma70_r2"/>
</dbReference>
<evidence type="ECO:0000256" key="5">
    <source>
        <dbReference type="ARBA" id="ARBA00023163"/>
    </source>
</evidence>
<dbReference type="PANTHER" id="PTHR43133:SF8">
    <property type="entry name" value="RNA POLYMERASE SIGMA FACTOR HI_1459-RELATED"/>
    <property type="match status" value="1"/>
</dbReference>
<dbReference type="InterPro" id="IPR014284">
    <property type="entry name" value="RNA_pol_sigma-70_dom"/>
</dbReference>
<evidence type="ECO:0000259" key="7">
    <source>
        <dbReference type="Pfam" id="PF08281"/>
    </source>
</evidence>
<dbReference type="InterPro" id="IPR013249">
    <property type="entry name" value="RNA_pol_sigma70_r4_t2"/>
</dbReference>
<dbReference type="Gene3D" id="1.10.1740.10">
    <property type="match status" value="1"/>
</dbReference>
<comment type="similarity">
    <text evidence="1">Belongs to the sigma-70 factor family. ECF subfamily.</text>
</comment>
<dbReference type="GO" id="GO:0003677">
    <property type="term" value="F:DNA binding"/>
    <property type="evidence" value="ECO:0007669"/>
    <property type="project" value="UniProtKB-KW"/>
</dbReference>
<dbReference type="CDD" id="cd06171">
    <property type="entry name" value="Sigma70_r4"/>
    <property type="match status" value="1"/>
</dbReference>
<evidence type="ECO:0000256" key="4">
    <source>
        <dbReference type="ARBA" id="ARBA00023125"/>
    </source>
</evidence>
<proteinExistence type="inferred from homology"/>
<reference evidence="8" key="1">
    <citation type="journal article" date="2020" name="mSystems">
        <title>Genome- and Community-Level Interaction Insights into Carbon Utilization and Element Cycling Functions of Hydrothermarchaeota in Hydrothermal Sediment.</title>
        <authorList>
            <person name="Zhou Z."/>
            <person name="Liu Y."/>
            <person name="Xu W."/>
            <person name="Pan J."/>
            <person name="Luo Z.H."/>
            <person name="Li M."/>
        </authorList>
    </citation>
    <scope>NUCLEOTIDE SEQUENCE [LARGE SCALE GENOMIC DNA]</scope>
    <source>
        <strain evidence="8">SpSt-855</strain>
    </source>
</reference>
<comment type="caution">
    <text evidence="8">The sequence shown here is derived from an EMBL/GenBank/DDBJ whole genome shotgun (WGS) entry which is preliminary data.</text>
</comment>
<evidence type="ECO:0000256" key="3">
    <source>
        <dbReference type="ARBA" id="ARBA00023082"/>
    </source>
</evidence>
<dbReference type="Gene3D" id="1.10.10.10">
    <property type="entry name" value="Winged helix-like DNA-binding domain superfamily/Winged helix DNA-binding domain"/>
    <property type="match status" value="1"/>
</dbReference>
<organism evidence="8">
    <name type="scientific">Acidobacterium capsulatum</name>
    <dbReference type="NCBI Taxonomy" id="33075"/>
    <lineage>
        <taxon>Bacteria</taxon>
        <taxon>Pseudomonadati</taxon>
        <taxon>Acidobacteriota</taxon>
        <taxon>Terriglobia</taxon>
        <taxon>Terriglobales</taxon>
        <taxon>Acidobacteriaceae</taxon>
        <taxon>Acidobacterium</taxon>
    </lineage>
</organism>
<dbReference type="PANTHER" id="PTHR43133">
    <property type="entry name" value="RNA POLYMERASE ECF-TYPE SIGMA FACTO"/>
    <property type="match status" value="1"/>
</dbReference>
<gene>
    <name evidence="8" type="ORF">ENW50_12965</name>
</gene>